<gene>
    <name evidence="2" type="ORF">KME32_09430</name>
</gene>
<feature type="region of interest" description="Disordered" evidence="1">
    <location>
        <begin position="246"/>
        <end position="274"/>
    </location>
</feature>
<name>A0A951PYH0_9NOST</name>
<organism evidence="2 3">
    <name type="scientific">Mojavia pulchra JT2-VF2</name>
    <dbReference type="NCBI Taxonomy" id="287848"/>
    <lineage>
        <taxon>Bacteria</taxon>
        <taxon>Bacillati</taxon>
        <taxon>Cyanobacteriota</taxon>
        <taxon>Cyanophyceae</taxon>
        <taxon>Nostocales</taxon>
        <taxon>Nostocaceae</taxon>
    </lineage>
</organism>
<proteinExistence type="predicted"/>
<reference evidence="2" key="2">
    <citation type="journal article" date="2022" name="Microbiol. Resour. Announc.">
        <title>Metagenome Sequencing to Explore Phylogenomics of Terrestrial Cyanobacteria.</title>
        <authorList>
            <person name="Ward R.D."/>
            <person name="Stajich J.E."/>
            <person name="Johansen J.R."/>
            <person name="Huntemann M."/>
            <person name="Clum A."/>
            <person name="Foster B."/>
            <person name="Foster B."/>
            <person name="Roux S."/>
            <person name="Palaniappan K."/>
            <person name="Varghese N."/>
            <person name="Mukherjee S."/>
            <person name="Reddy T.B.K."/>
            <person name="Daum C."/>
            <person name="Copeland A."/>
            <person name="Chen I.A."/>
            <person name="Ivanova N.N."/>
            <person name="Kyrpides N.C."/>
            <person name="Shapiro N."/>
            <person name="Eloe-Fadrosh E.A."/>
            <person name="Pietrasiak N."/>
        </authorList>
    </citation>
    <scope>NUCLEOTIDE SEQUENCE</scope>
    <source>
        <strain evidence="2">JT2-VF2</strain>
    </source>
</reference>
<evidence type="ECO:0000313" key="2">
    <source>
        <dbReference type="EMBL" id="MBW4561366.1"/>
    </source>
</evidence>
<reference evidence="2" key="1">
    <citation type="submission" date="2021-05" db="EMBL/GenBank/DDBJ databases">
        <authorList>
            <person name="Pietrasiak N."/>
            <person name="Ward R."/>
            <person name="Stajich J.E."/>
            <person name="Kurbessoian T."/>
        </authorList>
    </citation>
    <scope>NUCLEOTIDE SEQUENCE</scope>
    <source>
        <strain evidence="2">JT2-VF2</strain>
    </source>
</reference>
<dbReference type="InterPro" id="IPR046229">
    <property type="entry name" value="TnpC-like"/>
</dbReference>
<dbReference type="Pfam" id="PF19776">
    <property type="entry name" value="DUF6262"/>
    <property type="match status" value="1"/>
</dbReference>
<sequence>MAKKHNRDKQAEVLRRTQAQRKEQKKEQVLKAIQEILAQKQPLTFANIANVSGCSISYLYKWDEIKAYIHELQHEKETKLNPLEEKDPRPHSLKTLHEVSKQRIRELEAEIRELKHQNEKLRGHVAEINELRDECDRLRSQLREKASADSSTKIIPLRINKPETSSSTPDTPKPSEVHTADIQLEDSDIFQFINEMGIKVNSKLKQEIASRESHKVKLSIEAFQEYRSKTDIENPAACLLTMIRDEAKPNIPEKSTPKPSSKSSVAMQNNQKKLISHDKLKQLSKLFNEKNEE</sequence>
<protein>
    <submittedName>
        <fullName evidence="2">Transposase</fullName>
    </submittedName>
</protein>
<feature type="compositionally biased region" description="Basic and acidic residues" evidence="1">
    <location>
        <begin position="8"/>
        <end position="25"/>
    </location>
</feature>
<accession>A0A951PYH0</accession>
<comment type="caution">
    <text evidence="2">The sequence shown here is derived from an EMBL/GenBank/DDBJ whole genome shotgun (WGS) entry which is preliminary data.</text>
</comment>
<evidence type="ECO:0000256" key="1">
    <source>
        <dbReference type="SAM" id="MobiDB-lite"/>
    </source>
</evidence>
<feature type="region of interest" description="Disordered" evidence="1">
    <location>
        <begin position="146"/>
        <end position="176"/>
    </location>
</feature>
<feature type="region of interest" description="Disordered" evidence="1">
    <location>
        <begin position="1"/>
        <end position="25"/>
    </location>
</feature>
<dbReference type="EMBL" id="JAHHHN010000004">
    <property type="protein sequence ID" value="MBW4561366.1"/>
    <property type="molecule type" value="Genomic_DNA"/>
</dbReference>
<feature type="compositionally biased region" description="Low complexity" evidence="1">
    <location>
        <begin position="252"/>
        <end position="264"/>
    </location>
</feature>
<dbReference type="AlphaFoldDB" id="A0A951PYH0"/>
<dbReference type="Proteomes" id="UP000715781">
    <property type="component" value="Unassembled WGS sequence"/>
</dbReference>
<evidence type="ECO:0000313" key="3">
    <source>
        <dbReference type="Proteomes" id="UP000715781"/>
    </source>
</evidence>